<reference evidence="4" key="1">
    <citation type="submission" date="2023-10" db="EMBL/GenBank/DDBJ databases">
        <title>Genome assembly of Pristionchus species.</title>
        <authorList>
            <person name="Yoshida K."/>
            <person name="Sommer R.J."/>
        </authorList>
    </citation>
    <scope>NUCLEOTIDE SEQUENCE</scope>
    <source>
        <strain evidence="4">RS0144</strain>
    </source>
</reference>
<keyword evidence="5" id="KW-1185">Reference proteome</keyword>
<dbReference type="AlphaFoldDB" id="A0AAV5STE4"/>
<dbReference type="InterPro" id="IPR012677">
    <property type="entry name" value="Nucleotide-bd_a/b_plait_sf"/>
</dbReference>
<dbReference type="CDD" id="cd00590">
    <property type="entry name" value="RRM_SF"/>
    <property type="match status" value="1"/>
</dbReference>
<evidence type="ECO:0000259" key="3">
    <source>
        <dbReference type="PROSITE" id="PS50102"/>
    </source>
</evidence>
<evidence type="ECO:0000256" key="2">
    <source>
        <dbReference type="PROSITE-ProRule" id="PRU00176"/>
    </source>
</evidence>
<dbReference type="SMART" id="SM00360">
    <property type="entry name" value="RRM"/>
    <property type="match status" value="1"/>
</dbReference>
<evidence type="ECO:0000256" key="1">
    <source>
        <dbReference type="ARBA" id="ARBA00022884"/>
    </source>
</evidence>
<dbReference type="SUPFAM" id="SSF54928">
    <property type="entry name" value="RNA-binding domain, RBD"/>
    <property type="match status" value="1"/>
</dbReference>
<dbReference type="InterPro" id="IPR000504">
    <property type="entry name" value="RRM_dom"/>
</dbReference>
<organism evidence="4 5">
    <name type="scientific">Pristionchus entomophagus</name>
    <dbReference type="NCBI Taxonomy" id="358040"/>
    <lineage>
        <taxon>Eukaryota</taxon>
        <taxon>Metazoa</taxon>
        <taxon>Ecdysozoa</taxon>
        <taxon>Nematoda</taxon>
        <taxon>Chromadorea</taxon>
        <taxon>Rhabditida</taxon>
        <taxon>Rhabditina</taxon>
        <taxon>Diplogasteromorpha</taxon>
        <taxon>Diplogasteroidea</taxon>
        <taxon>Neodiplogasteridae</taxon>
        <taxon>Pristionchus</taxon>
    </lineage>
</organism>
<dbReference type="EMBL" id="BTSX01000002">
    <property type="protein sequence ID" value="GMS85960.1"/>
    <property type="molecule type" value="Genomic_DNA"/>
</dbReference>
<evidence type="ECO:0000313" key="4">
    <source>
        <dbReference type="EMBL" id="GMS85960.1"/>
    </source>
</evidence>
<name>A0AAV5STE4_9BILA</name>
<dbReference type="GO" id="GO:0003723">
    <property type="term" value="F:RNA binding"/>
    <property type="evidence" value="ECO:0007669"/>
    <property type="project" value="UniProtKB-UniRule"/>
</dbReference>
<proteinExistence type="predicted"/>
<evidence type="ECO:0000313" key="5">
    <source>
        <dbReference type="Proteomes" id="UP001432027"/>
    </source>
</evidence>
<accession>A0AAV5STE4</accession>
<dbReference type="InterPro" id="IPR050886">
    <property type="entry name" value="RNA-binding_reg"/>
</dbReference>
<gene>
    <name evidence="4" type="ORF">PENTCL1PPCAC_8135</name>
</gene>
<feature type="non-terminal residue" evidence="4">
    <location>
        <position position="1"/>
    </location>
</feature>
<dbReference type="Pfam" id="PF00076">
    <property type="entry name" value="RRM_1"/>
    <property type="match status" value="1"/>
</dbReference>
<dbReference type="PANTHER" id="PTHR48024">
    <property type="entry name" value="GEO13361P1-RELATED"/>
    <property type="match status" value="1"/>
</dbReference>
<keyword evidence="1 2" id="KW-0694">RNA-binding</keyword>
<comment type="caution">
    <text evidence="4">The sequence shown here is derived from an EMBL/GenBank/DDBJ whole genome shotgun (WGS) entry which is preliminary data.</text>
</comment>
<sequence length="120" mass="13248">CSWGKTDNIGVSCVKISSKYEPGAAKHEWWNLHVANVPATAEYNKMHQAFSKYGTVVDCSFAKDRGYGFVSYSTREAADRAIKETNKILIIDGKTVRVGWANSSVLKGGRPARYNNGSEK</sequence>
<dbReference type="PANTHER" id="PTHR48024:SF56">
    <property type="entry name" value="HETEROGENEOUS NUCLEAR RIBONUCLEOPROTEIN A0"/>
    <property type="match status" value="1"/>
</dbReference>
<feature type="domain" description="RRM" evidence="3">
    <location>
        <begin position="30"/>
        <end position="103"/>
    </location>
</feature>
<dbReference type="Proteomes" id="UP001432027">
    <property type="component" value="Unassembled WGS sequence"/>
</dbReference>
<protein>
    <recommendedName>
        <fullName evidence="3">RRM domain-containing protein</fullName>
    </recommendedName>
</protein>
<dbReference type="PROSITE" id="PS50102">
    <property type="entry name" value="RRM"/>
    <property type="match status" value="1"/>
</dbReference>
<dbReference type="InterPro" id="IPR035979">
    <property type="entry name" value="RBD_domain_sf"/>
</dbReference>
<dbReference type="Gene3D" id="3.30.70.330">
    <property type="match status" value="1"/>
</dbReference>